<proteinExistence type="predicted"/>
<sequence>MAALKGDKSLAALSAQYQGHRSRIVAWNQHLAEHADAVFGAGKKAAGPTFQDVPAKIGQLALDKDFLFVALGRINHASANDPPVRKCDPSRLITSRASCRGVAGEDGKLEAVALAGKIRRALHLEHTMLDYRHSVRPNDIAKGTCVVARKFTRMQSESLATRHADLLAVRATRKQARPNRTRRSINFRKYLFKH</sequence>
<gene>
    <name evidence="1" type="ORF">IPH26_09945</name>
    <name evidence="2" type="ORF">IPH26_18210</name>
</gene>
<organism evidence="2 3">
    <name type="scientific">Candidatus Methylophosphatis roskildensis</name>
    <dbReference type="NCBI Taxonomy" id="2899263"/>
    <lineage>
        <taxon>Bacteria</taxon>
        <taxon>Pseudomonadati</taxon>
        <taxon>Pseudomonadota</taxon>
        <taxon>Betaproteobacteria</taxon>
        <taxon>Nitrosomonadales</taxon>
        <taxon>Sterolibacteriaceae</taxon>
        <taxon>Candidatus Methylophosphatis</taxon>
    </lineage>
</organism>
<evidence type="ECO:0000313" key="3">
    <source>
        <dbReference type="Proteomes" id="UP000807785"/>
    </source>
</evidence>
<evidence type="ECO:0000313" key="1">
    <source>
        <dbReference type="EMBL" id="MBK6973238.1"/>
    </source>
</evidence>
<name>A0A9D7E8I6_9PROT</name>
<comment type="caution">
    <text evidence="2">The sequence shown here is derived from an EMBL/GenBank/DDBJ whole genome shotgun (WGS) entry which is preliminary data.</text>
</comment>
<reference evidence="2" key="1">
    <citation type="submission" date="2020-10" db="EMBL/GenBank/DDBJ databases">
        <title>Connecting structure to function with the recovery of over 1000 high-quality activated sludge metagenome-assembled genomes encoding full-length rRNA genes using long-read sequencing.</title>
        <authorList>
            <person name="Singleton C.M."/>
            <person name="Petriglieri F."/>
            <person name="Kristensen J.M."/>
            <person name="Kirkegaard R.H."/>
            <person name="Michaelsen T.Y."/>
            <person name="Andersen M.H."/>
            <person name="Karst S.M."/>
            <person name="Dueholm M.S."/>
            <person name="Nielsen P.H."/>
            <person name="Albertsen M."/>
        </authorList>
    </citation>
    <scope>NUCLEOTIDE SEQUENCE</scope>
    <source>
        <strain evidence="2">Bjer_18-Q3-R1-45_BAT3C.347</strain>
    </source>
</reference>
<protein>
    <submittedName>
        <fullName evidence="2">Uncharacterized protein</fullName>
    </submittedName>
</protein>
<dbReference type="EMBL" id="JADJEV010000003">
    <property type="protein sequence ID" value="MBK6973238.1"/>
    <property type="molecule type" value="Genomic_DNA"/>
</dbReference>
<dbReference type="Proteomes" id="UP000807785">
    <property type="component" value="Unassembled WGS sequence"/>
</dbReference>
<accession>A0A9D7E8I6</accession>
<dbReference type="AlphaFoldDB" id="A0A9D7E8I6"/>
<evidence type="ECO:0000313" key="2">
    <source>
        <dbReference type="EMBL" id="MBK6974780.1"/>
    </source>
</evidence>
<dbReference type="EMBL" id="JADJEV010000004">
    <property type="protein sequence ID" value="MBK6974780.1"/>
    <property type="molecule type" value="Genomic_DNA"/>
</dbReference>